<dbReference type="SMART" id="SM00346">
    <property type="entry name" value="HTH_ICLR"/>
    <property type="match status" value="1"/>
</dbReference>
<keyword evidence="2" id="KW-0238">DNA-binding</keyword>
<dbReference type="Gene3D" id="1.10.10.10">
    <property type="entry name" value="Winged helix-like DNA-binding domain superfamily/Winged helix DNA-binding domain"/>
    <property type="match status" value="1"/>
</dbReference>
<organism evidence="6 7">
    <name type="scientific">Halostagnicola larsenii XH-48</name>
    <dbReference type="NCBI Taxonomy" id="797299"/>
    <lineage>
        <taxon>Archaea</taxon>
        <taxon>Methanobacteriati</taxon>
        <taxon>Methanobacteriota</taxon>
        <taxon>Stenosarchaea group</taxon>
        <taxon>Halobacteria</taxon>
        <taxon>Halobacteriales</taxon>
        <taxon>Natrialbaceae</taxon>
        <taxon>Halostagnicola</taxon>
    </lineage>
</organism>
<evidence type="ECO:0000313" key="6">
    <source>
        <dbReference type="EMBL" id="AHG01692.1"/>
    </source>
</evidence>
<evidence type="ECO:0000256" key="2">
    <source>
        <dbReference type="ARBA" id="ARBA00023125"/>
    </source>
</evidence>
<dbReference type="InterPro" id="IPR014757">
    <property type="entry name" value="Tscrpt_reg_IclR_C"/>
</dbReference>
<dbReference type="InterPro" id="IPR005471">
    <property type="entry name" value="Tscrpt_reg_IclR_N"/>
</dbReference>
<dbReference type="GeneID" id="25147079"/>
<dbReference type="eggNOG" id="arCOG02798">
    <property type="taxonomic scope" value="Archaea"/>
</dbReference>
<dbReference type="Proteomes" id="UP000019024">
    <property type="component" value="Plasmid unnamed"/>
</dbReference>
<gene>
    <name evidence="6" type="ORF">HALLA_04635</name>
</gene>
<feature type="domain" description="HTH iclR-type" evidence="4">
    <location>
        <begin position="12"/>
        <end position="71"/>
    </location>
</feature>
<dbReference type="InterPro" id="IPR050707">
    <property type="entry name" value="HTH_MetabolicPath_Reg"/>
</dbReference>
<dbReference type="AlphaFoldDB" id="W0JWK4"/>
<name>W0JWK4_9EURY</name>
<evidence type="ECO:0000259" key="5">
    <source>
        <dbReference type="PROSITE" id="PS51078"/>
    </source>
</evidence>
<dbReference type="PANTHER" id="PTHR30136">
    <property type="entry name" value="HELIX-TURN-HELIX TRANSCRIPTIONAL REGULATOR, ICLR FAMILY"/>
    <property type="match status" value="1"/>
</dbReference>
<dbReference type="Pfam" id="PF09339">
    <property type="entry name" value="HTH_IclR"/>
    <property type="match status" value="1"/>
</dbReference>
<dbReference type="Pfam" id="PF01614">
    <property type="entry name" value="IclR_C"/>
    <property type="match status" value="1"/>
</dbReference>
<keyword evidence="6" id="KW-0614">Plasmid</keyword>
<accession>W0JWK4</accession>
<dbReference type="InterPro" id="IPR029016">
    <property type="entry name" value="GAF-like_dom_sf"/>
</dbReference>
<dbReference type="InterPro" id="IPR036388">
    <property type="entry name" value="WH-like_DNA-bd_sf"/>
</dbReference>
<sequence length="258" mass="28094">MTDSGKSAARRLTSVSQSFTIVEYLQGVDSATLSEIADALEMPVSTAHIHLATLVDTGYVRKDDGEYRCAFRFLETGGEMRDQMALFQAAKPEIDDLRETSGEHANLTVEEDGYSVQLYKSESPDSVDDNAPLGQHLYMHSTATGKAILATLSTAEVDAVIEQRGLAQQTDTTITDAAVLHDELDEIRERGYSINRGEHFRGVCAVGTSIVSKPDDVIGAISISGPRSRMGADRIESDLAPALLDKKNIIELKIRQFS</sequence>
<dbReference type="PROSITE" id="PS51077">
    <property type="entry name" value="HTH_ICLR"/>
    <property type="match status" value="1"/>
</dbReference>
<evidence type="ECO:0000256" key="3">
    <source>
        <dbReference type="ARBA" id="ARBA00023163"/>
    </source>
</evidence>
<proteinExistence type="predicted"/>
<keyword evidence="3" id="KW-0804">Transcription</keyword>
<dbReference type="Gene3D" id="3.30.450.40">
    <property type="match status" value="1"/>
</dbReference>
<dbReference type="OrthoDB" id="14763at2157"/>
<dbReference type="GO" id="GO:0003677">
    <property type="term" value="F:DNA binding"/>
    <property type="evidence" value="ECO:0007669"/>
    <property type="project" value="UniProtKB-KW"/>
</dbReference>
<dbReference type="RefSeq" id="WP_049954543.1">
    <property type="nucleotide sequence ID" value="NZ_CP007056.1"/>
</dbReference>
<evidence type="ECO:0000256" key="1">
    <source>
        <dbReference type="ARBA" id="ARBA00023015"/>
    </source>
</evidence>
<reference evidence="6 7" key="1">
    <citation type="submission" date="2014-01" db="EMBL/GenBank/DDBJ databases">
        <authorList>
            <consortium name="DOE Joint Genome Institute"/>
            <person name="Anderson I."/>
            <person name="Huntemann M."/>
            <person name="Han J."/>
            <person name="Chen A."/>
            <person name="Kyrpides N."/>
            <person name="Mavromatis K."/>
            <person name="Markowitz V."/>
            <person name="Palaniappan K."/>
            <person name="Ivanova N."/>
            <person name="Schaumberg A."/>
            <person name="Pati A."/>
            <person name="Liolios K."/>
            <person name="Nordberg H.P."/>
            <person name="Cantor M.N."/>
            <person name="Hua S.X."/>
            <person name="Woyke T."/>
        </authorList>
    </citation>
    <scope>NUCLEOTIDE SEQUENCE [LARGE SCALE GENOMIC DNA]</scope>
    <source>
        <strain evidence="6 7">XH-48</strain>
        <plasmid evidence="7">1</plasmid>
    </source>
</reference>
<dbReference type="PROSITE" id="PS51078">
    <property type="entry name" value="ICLR_ED"/>
    <property type="match status" value="1"/>
</dbReference>
<dbReference type="HOGENOM" id="CLU_062618_6_1_2"/>
<evidence type="ECO:0000259" key="4">
    <source>
        <dbReference type="PROSITE" id="PS51077"/>
    </source>
</evidence>
<dbReference type="PANTHER" id="PTHR30136:SF35">
    <property type="entry name" value="HTH-TYPE TRANSCRIPTIONAL REGULATOR RV1719"/>
    <property type="match status" value="1"/>
</dbReference>
<geneLocation type="plasmid" evidence="6">
    <name>unnamed</name>
</geneLocation>
<protein>
    <submittedName>
        <fullName evidence="6">IclR family transcriptional regulator</fullName>
    </submittedName>
</protein>
<feature type="domain" description="IclR-ED" evidence="5">
    <location>
        <begin position="72"/>
        <end position="256"/>
    </location>
</feature>
<dbReference type="SUPFAM" id="SSF55781">
    <property type="entry name" value="GAF domain-like"/>
    <property type="match status" value="1"/>
</dbReference>
<evidence type="ECO:0000313" key="7">
    <source>
        <dbReference type="Proteomes" id="UP000019024"/>
    </source>
</evidence>
<dbReference type="InterPro" id="IPR036390">
    <property type="entry name" value="WH_DNA-bd_sf"/>
</dbReference>
<dbReference type="KEGG" id="hlr:HALLA_04635"/>
<dbReference type="GO" id="GO:0045892">
    <property type="term" value="P:negative regulation of DNA-templated transcription"/>
    <property type="evidence" value="ECO:0007669"/>
    <property type="project" value="TreeGrafter"/>
</dbReference>
<keyword evidence="1" id="KW-0805">Transcription regulation</keyword>
<keyword evidence="7" id="KW-1185">Reference proteome</keyword>
<dbReference type="GO" id="GO:0003700">
    <property type="term" value="F:DNA-binding transcription factor activity"/>
    <property type="evidence" value="ECO:0007669"/>
    <property type="project" value="TreeGrafter"/>
</dbReference>
<dbReference type="EMBL" id="CP007056">
    <property type="protein sequence ID" value="AHG01692.1"/>
    <property type="molecule type" value="Genomic_DNA"/>
</dbReference>
<dbReference type="SUPFAM" id="SSF46785">
    <property type="entry name" value="Winged helix' DNA-binding domain"/>
    <property type="match status" value="1"/>
</dbReference>
<dbReference type="PATRIC" id="fig|797299.3.peg.3427"/>